<dbReference type="SUPFAM" id="SSF55729">
    <property type="entry name" value="Acyl-CoA N-acyltransferases (Nat)"/>
    <property type="match status" value="1"/>
</dbReference>
<organism evidence="2 3">
    <name type="scientific">Phytophthora lilii</name>
    <dbReference type="NCBI Taxonomy" id="2077276"/>
    <lineage>
        <taxon>Eukaryota</taxon>
        <taxon>Sar</taxon>
        <taxon>Stramenopiles</taxon>
        <taxon>Oomycota</taxon>
        <taxon>Peronosporomycetes</taxon>
        <taxon>Peronosporales</taxon>
        <taxon>Peronosporaceae</taxon>
        <taxon>Phytophthora</taxon>
    </lineage>
</organism>
<proteinExistence type="predicted"/>
<dbReference type="OrthoDB" id="41238at2759"/>
<dbReference type="EMBL" id="BSXW01000568">
    <property type="protein sequence ID" value="GMF25734.1"/>
    <property type="molecule type" value="Genomic_DNA"/>
</dbReference>
<name>A0A9W6U3P9_9STRA</name>
<evidence type="ECO:0000313" key="2">
    <source>
        <dbReference type="EMBL" id="GMF25734.1"/>
    </source>
</evidence>
<dbReference type="Proteomes" id="UP001165083">
    <property type="component" value="Unassembled WGS sequence"/>
</dbReference>
<dbReference type="GO" id="GO:1990189">
    <property type="term" value="F:protein N-terminal-serine acetyltransferase activity"/>
    <property type="evidence" value="ECO:0007669"/>
    <property type="project" value="TreeGrafter"/>
</dbReference>
<dbReference type="PANTHER" id="PTHR43441">
    <property type="entry name" value="RIBOSOMAL-PROTEIN-SERINE ACETYLTRANSFERASE"/>
    <property type="match status" value="1"/>
</dbReference>
<evidence type="ECO:0000313" key="3">
    <source>
        <dbReference type="Proteomes" id="UP001165083"/>
    </source>
</evidence>
<reference evidence="2" key="1">
    <citation type="submission" date="2023-04" db="EMBL/GenBank/DDBJ databases">
        <title>Phytophthora lilii NBRC 32176.</title>
        <authorList>
            <person name="Ichikawa N."/>
            <person name="Sato H."/>
            <person name="Tonouchi N."/>
        </authorList>
    </citation>
    <scope>NUCLEOTIDE SEQUENCE</scope>
    <source>
        <strain evidence="2">NBRC 32176</strain>
    </source>
</reference>
<dbReference type="Gene3D" id="3.40.630.30">
    <property type="match status" value="1"/>
</dbReference>
<dbReference type="InterPro" id="IPR051908">
    <property type="entry name" value="Ribosomal_N-acetyltransferase"/>
</dbReference>
<protein>
    <submittedName>
        <fullName evidence="2">Unnamed protein product</fullName>
    </submittedName>
</protein>
<sequence>MSGTAPVVNEFGQPVGFSMEKWTPPPFPPHVPLTGQYCRLEPLKASHHAQEVWNAQSEDVDGARWTYLPYGPFDSFSAFEKWCQEGENAHDPQFYAVVVDGRAVGVVAYLRIVPSHGVIEIGHIFYCTRLAKTRAATETMYLLAANAFSLGYRRYEWKCDSLNLPSRAAASRLGFTYEGTFRQLVVYKGRNRDTSWFSLVDGDWNGGLKNAFERWLEPSNFESGGQQKLKLSELTAPFVHARP</sequence>
<dbReference type="GO" id="GO:0008999">
    <property type="term" value="F:protein-N-terminal-alanine acetyltransferase activity"/>
    <property type="evidence" value="ECO:0007669"/>
    <property type="project" value="TreeGrafter"/>
</dbReference>
<dbReference type="InterPro" id="IPR000182">
    <property type="entry name" value="GNAT_dom"/>
</dbReference>
<feature type="domain" description="N-acetyltransferase" evidence="1">
    <location>
        <begin position="50"/>
        <end position="193"/>
    </location>
</feature>
<dbReference type="FunFam" id="3.40.630.30:FF:000047">
    <property type="entry name" value="Acetyltransferase, GNAT family"/>
    <property type="match status" value="1"/>
</dbReference>
<dbReference type="PANTHER" id="PTHR43441:SF2">
    <property type="entry name" value="FAMILY ACETYLTRANSFERASE, PUTATIVE (AFU_ORTHOLOGUE AFUA_7G00850)-RELATED"/>
    <property type="match status" value="1"/>
</dbReference>
<gene>
    <name evidence="2" type="ORF">Plil01_001064700</name>
</gene>
<dbReference type="InterPro" id="IPR016181">
    <property type="entry name" value="Acyl_CoA_acyltransferase"/>
</dbReference>
<dbReference type="AlphaFoldDB" id="A0A9W6U3P9"/>
<evidence type="ECO:0000259" key="1">
    <source>
        <dbReference type="PROSITE" id="PS51186"/>
    </source>
</evidence>
<dbReference type="Pfam" id="PF13302">
    <property type="entry name" value="Acetyltransf_3"/>
    <property type="match status" value="1"/>
</dbReference>
<keyword evidence="3" id="KW-1185">Reference proteome</keyword>
<accession>A0A9W6U3P9</accession>
<comment type="caution">
    <text evidence="2">The sequence shown here is derived from an EMBL/GenBank/DDBJ whole genome shotgun (WGS) entry which is preliminary data.</text>
</comment>
<dbReference type="PROSITE" id="PS51186">
    <property type="entry name" value="GNAT"/>
    <property type="match status" value="1"/>
</dbReference>